<gene>
    <name evidence="2" type="ORF">H0A36_21225</name>
</gene>
<dbReference type="EMBL" id="JACCKB010000044">
    <property type="protein sequence ID" value="NYZ68540.1"/>
    <property type="molecule type" value="Genomic_DNA"/>
</dbReference>
<evidence type="ECO:0000259" key="1">
    <source>
        <dbReference type="Pfam" id="PF14240"/>
    </source>
</evidence>
<sequence>MAAASLYWCIYRRNWISSYYFLSLDIFQHKASTTLSFQNISIKSIHVNSIFFGLFILTSSFSTDADNSSIAISKHLLDSVITRIPFVKQVLVIPCILENNLSTVCYQFSFNSNPIADGPYCPKTLDNIGGLYNYDGITNPGFQALKRQFFESMENDGFDIVDDEGNIRISLPKNTDSEFNYCFEAERDDSLVITYTIPVFPTDLAVPSPNNTVFDMVGFTLNGIPIEGPAPSVINGAPLPDGGTGVAGNVPAIDPCGGHVDPSGYYHFHMQPETINHVLKKNNIYDVFCSNVSQDSYALLGYAMDGYPLYADKDLPGMTQTKYDQCNGHFGPTLEYPFGVYHYHASNKAIPNTPPCLKGASAKHSFSIE</sequence>
<evidence type="ECO:0000313" key="3">
    <source>
        <dbReference type="Proteomes" id="UP000569732"/>
    </source>
</evidence>
<feature type="domain" description="YHYH" evidence="1">
    <location>
        <begin position="195"/>
        <end position="313"/>
    </location>
</feature>
<protein>
    <submittedName>
        <fullName evidence="2">YHYH protein</fullName>
    </submittedName>
</protein>
<dbReference type="Pfam" id="PF14240">
    <property type="entry name" value="YHYH"/>
    <property type="match status" value="1"/>
</dbReference>
<comment type="caution">
    <text evidence="2">The sequence shown here is derived from an EMBL/GenBank/DDBJ whole genome shotgun (WGS) entry which is preliminary data.</text>
</comment>
<dbReference type="InterPro" id="IPR025924">
    <property type="entry name" value="YHYH_dom"/>
</dbReference>
<name>A0A853I3M8_9GAMM</name>
<dbReference type="AlphaFoldDB" id="A0A853I3M8"/>
<dbReference type="RefSeq" id="WP_180570544.1">
    <property type="nucleotide sequence ID" value="NZ_JACCKB010000044.1"/>
</dbReference>
<accession>A0A853I3M8</accession>
<dbReference type="Proteomes" id="UP000569732">
    <property type="component" value="Unassembled WGS sequence"/>
</dbReference>
<reference evidence="2 3" key="1">
    <citation type="submission" date="2020-07" db="EMBL/GenBank/DDBJ databases">
        <title>Endozoicomonas sp. nov., isolated from sediment.</title>
        <authorList>
            <person name="Gu T."/>
        </authorList>
    </citation>
    <scope>NUCLEOTIDE SEQUENCE [LARGE SCALE GENOMIC DNA]</scope>
    <source>
        <strain evidence="2 3">SM1973</strain>
    </source>
</reference>
<evidence type="ECO:0000313" key="2">
    <source>
        <dbReference type="EMBL" id="NYZ68540.1"/>
    </source>
</evidence>
<organism evidence="2 3">
    <name type="scientific">Spartinivicinus marinus</name>
    <dbReference type="NCBI Taxonomy" id="2994442"/>
    <lineage>
        <taxon>Bacteria</taxon>
        <taxon>Pseudomonadati</taxon>
        <taxon>Pseudomonadota</taxon>
        <taxon>Gammaproteobacteria</taxon>
        <taxon>Oceanospirillales</taxon>
        <taxon>Zooshikellaceae</taxon>
        <taxon>Spartinivicinus</taxon>
    </lineage>
</organism>
<keyword evidence="3" id="KW-1185">Reference proteome</keyword>
<proteinExistence type="predicted"/>